<comment type="caution">
    <text evidence="1">The sequence shown here is derived from an EMBL/GenBank/DDBJ whole genome shotgun (WGS) entry which is preliminary data.</text>
</comment>
<proteinExistence type="predicted"/>
<name>A0A4U0X253_9PEZI</name>
<protein>
    <submittedName>
        <fullName evidence="1">Uncharacterized protein</fullName>
    </submittedName>
</protein>
<organism evidence="1 2">
    <name type="scientific">Cryomyces minteri</name>
    <dbReference type="NCBI Taxonomy" id="331657"/>
    <lineage>
        <taxon>Eukaryota</taxon>
        <taxon>Fungi</taxon>
        <taxon>Dikarya</taxon>
        <taxon>Ascomycota</taxon>
        <taxon>Pezizomycotina</taxon>
        <taxon>Dothideomycetes</taxon>
        <taxon>Dothideomycetes incertae sedis</taxon>
        <taxon>Cryomyces</taxon>
    </lineage>
</organism>
<dbReference type="AlphaFoldDB" id="A0A4U0X253"/>
<dbReference type="Proteomes" id="UP000308768">
    <property type="component" value="Unassembled WGS sequence"/>
</dbReference>
<evidence type="ECO:0000313" key="2">
    <source>
        <dbReference type="Proteomes" id="UP000308768"/>
    </source>
</evidence>
<evidence type="ECO:0000313" key="1">
    <source>
        <dbReference type="EMBL" id="TKA68355.1"/>
    </source>
</evidence>
<reference evidence="1 2" key="1">
    <citation type="submission" date="2017-03" db="EMBL/GenBank/DDBJ databases">
        <title>Genomes of endolithic fungi from Antarctica.</title>
        <authorList>
            <person name="Coleine C."/>
            <person name="Masonjones S."/>
            <person name="Stajich J.E."/>
        </authorList>
    </citation>
    <scope>NUCLEOTIDE SEQUENCE [LARGE SCALE GENOMIC DNA]</scope>
    <source>
        <strain evidence="1 2">CCFEE 5187</strain>
    </source>
</reference>
<sequence>MLNRAIDDKGVDQEGLWPEGWVVRTWNEHTRRMNDAMARLACVSVARLASTDIYSPEATAIFQHDYDQWTIAPPLNLRNSAAHPQRILVMSSLPTPLYEFCHSHASDTRPCSCGRSRRLLALSNISPATTTPRIHTFIVDAARQDSEIDIVHIDHEPGSSEAVVVLGPFENAQMVLSAIRIRIRVDTHGEFASVRVEVLGEKDNKEEGVEMAIFYSQSTTKATEAVAKNERENAQE</sequence>
<accession>A0A4U0X253</accession>
<gene>
    <name evidence="1" type="ORF">B0A49_06602</name>
</gene>
<dbReference type="EMBL" id="NAJN01000825">
    <property type="protein sequence ID" value="TKA68355.1"/>
    <property type="molecule type" value="Genomic_DNA"/>
</dbReference>
<keyword evidence="2" id="KW-1185">Reference proteome</keyword>